<evidence type="ECO:0000259" key="8">
    <source>
        <dbReference type="SMART" id="SM00738"/>
    </source>
</evidence>
<dbReference type="InterPro" id="IPR001062">
    <property type="entry name" value="Transcrpt_antiterm_NusG"/>
</dbReference>
<dbReference type="Proteomes" id="UP000254060">
    <property type="component" value="Unassembled WGS sequence"/>
</dbReference>
<dbReference type="GO" id="GO:0031564">
    <property type="term" value="P:transcription antitermination"/>
    <property type="evidence" value="ECO:0007669"/>
    <property type="project" value="UniProtKB-UniRule"/>
</dbReference>
<comment type="similarity">
    <text evidence="5 7">Belongs to the NusG family.</text>
</comment>
<dbReference type="OrthoDB" id="9809075at2"/>
<dbReference type="SMR" id="A0A377FR31"/>
<feature type="domain" description="NusG-like N-terminal" evidence="8">
    <location>
        <begin position="2"/>
        <end position="118"/>
    </location>
</feature>
<evidence type="ECO:0000256" key="3">
    <source>
        <dbReference type="ARBA" id="ARBA00023015"/>
    </source>
</evidence>
<dbReference type="PRINTS" id="PR00338">
    <property type="entry name" value="NUSGTNSCPFCT"/>
</dbReference>
<dbReference type="RefSeq" id="WP_024372172.1">
    <property type="nucleotide sequence ID" value="NZ_UGGP01000001.1"/>
</dbReference>
<accession>A0A377FR31</accession>
<dbReference type="SUPFAM" id="SSF50104">
    <property type="entry name" value="Translation proteins SH3-like domain"/>
    <property type="match status" value="1"/>
</dbReference>
<dbReference type="InterPro" id="IPR014722">
    <property type="entry name" value="Rib_uL2_dom2"/>
</dbReference>
<name>A0A377FR31_9BACL</name>
<dbReference type="Pfam" id="PF02357">
    <property type="entry name" value="NusG"/>
    <property type="match status" value="1"/>
</dbReference>
<protein>
    <recommendedName>
        <fullName evidence="5 6">Transcription termination/antitermination protein NusG</fullName>
    </recommendedName>
</protein>
<evidence type="ECO:0000256" key="5">
    <source>
        <dbReference type="HAMAP-Rule" id="MF_00948"/>
    </source>
</evidence>
<dbReference type="InterPro" id="IPR010216">
    <property type="entry name" value="Transcrpt_antiterm_NusG_myco"/>
</dbReference>
<keyword evidence="3 5" id="KW-0805">Transcription regulation</keyword>
<dbReference type="Gene3D" id="3.30.70.940">
    <property type="entry name" value="NusG, N-terminal domain"/>
    <property type="match status" value="1"/>
</dbReference>
<dbReference type="STRING" id="1397694.GCA_000702585_00640"/>
<dbReference type="NCBIfam" id="TIGR00922">
    <property type="entry name" value="nusG"/>
    <property type="match status" value="1"/>
</dbReference>
<evidence type="ECO:0000256" key="4">
    <source>
        <dbReference type="ARBA" id="ARBA00023163"/>
    </source>
</evidence>
<dbReference type="NCBIfam" id="TIGR01956">
    <property type="entry name" value="NusG_myco"/>
    <property type="match status" value="1"/>
</dbReference>
<dbReference type="AlphaFoldDB" id="A0A377FR31"/>
<evidence type="ECO:0000313" key="10">
    <source>
        <dbReference type="EMBL" id="STO06793.1"/>
    </source>
</evidence>
<dbReference type="InterPro" id="IPR005824">
    <property type="entry name" value="KOW"/>
</dbReference>
<dbReference type="HAMAP" id="MF_00948">
    <property type="entry name" value="NusG"/>
    <property type="match status" value="1"/>
</dbReference>
<dbReference type="GO" id="GO:0006354">
    <property type="term" value="P:DNA-templated transcription elongation"/>
    <property type="evidence" value="ECO:0007669"/>
    <property type="project" value="UniProtKB-UniRule"/>
</dbReference>
<dbReference type="SMART" id="SM00739">
    <property type="entry name" value="KOW"/>
    <property type="match status" value="1"/>
</dbReference>
<dbReference type="GO" id="GO:0032784">
    <property type="term" value="P:regulation of DNA-templated transcription elongation"/>
    <property type="evidence" value="ECO:0007669"/>
    <property type="project" value="InterPro"/>
</dbReference>
<evidence type="ECO:0000256" key="1">
    <source>
        <dbReference type="ARBA" id="ARBA00022472"/>
    </source>
</evidence>
<dbReference type="EMBL" id="UGGP01000001">
    <property type="protein sequence ID" value="STO06793.1"/>
    <property type="molecule type" value="Genomic_DNA"/>
</dbReference>
<evidence type="ECO:0000313" key="11">
    <source>
        <dbReference type="Proteomes" id="UP000254060"/>
    </source>
</evidence>
<dbReference type="Gene3D" id="2.30.30.30">
    <property type="match status" value="1"/>
</dbReference>
<keyword evidence="2 5" id="KW-0889">Transcription antitermination</keyword>
<dbReference type="InterPro" id="IPR043425">
    <property type="entry name" value="NusG-like"/>
</dbReference>
<keyword evidence="1 5" id="KW-0806">Transcription termination</keyword>
<proteinExistence type="inferred from homology"/>
<evidence type="ECO:0000259" key="9">
    <source>
        <dbReference type="SMART" id="SM00739"/>
    </source>
</evidence>
<dbReference type="SMART" id="SM00738">
    <property type="entry name" value="NGN"/>
    <property type="match status" value="1"/>
</dbReference>
<organism evidence="10 11">
    <name type="scientific">Exiguobacterium aurantiacum</name>
    <dbReference type="NCBI Taxonomy" id="33987"/>
    <lineage>
        <taxon>Bacteria</taxon>
        <taxon>Bacillati</taxon>
        <taxon>Bacillota</taxon>
        <taxon>Bacilli</taxon>
        <taxon>Bacillales</taxon>
        <taxon>Bacillales Family XII. Incertae Sedis</taxon>
        <taxon>Exiguobacterium</taxon>
    </lineage>
</organism>
<evidence type="ECO:0000256" key="2">
    <source>
        <dbReference type="ARBA" id="ARBA00022814"/>
    </source>
</evidence>
<dbReference type="PANTHER" id="PTHR30265">
    <property type="entry name" value="RHO-INTERACTING TRANSCRIPTION TERMINATION FACTOR NUSG"/>
    <property type="match status" value="1"/>
</dbReference>
<dbReference type="SUPFAM" id="SSF82679">
    <property type="entry name" value="N-utilization substance G protein NusG, N-terminal domain"/>
    <property type="match status" value="1"/>
</dbReference>
<comment type="function">
    <text evidence="5 7">Participates in transcription elongation, termination and antitermination.</text>
</comment>
<dbReference type="FunFam" id="3.30.70.940:FF:000002">
    <property type="entry name" value="Transcription termination/antitermination protein NusG"/>
    <property type="match status" value="1"/>
</dbReference>
<reference evidence="10 11" key="1">
    <citation type="submission" date="2018-06" db="EMBL/GenBank/DDBJ databases">
        <authorList>
            <consortium name="Pathogen Informatics"/>
            <person name="Doyle S."/>
        </authorList>
    </citation>
    <scope>NUCLEOTIDE SEQUENCE [LARGE SCALE GENOMIC DNA]</scope>
    <source>
        <strain evidence="10 11">NCTC13163</strain>
    </source>
</reference>
<feature type="domain" description="KOW" evidence="9">
    <location>
        <begin position="128"/>
        <end position="155"/>
    </location>
</feature>
<dbReference type="CDD" id="cd06091">
    <property type="entry name" value="KOW_NusG"/>
    <property type="match status" value="1"/>
</dbReference>
<dbReference type="InterPro" id="IPR006645">
    <property type="entry name" value="NGN-like_dom"/>
</dbReference>
<dbReference type="Pfam" id="PF00467">
    <property type="entry name" value="KOW"/>
    <property type="match status" value="1"/>
</dbReference>
<gene>
    <name evidence="5 10" type="primary">nusG</name>
    <name evidence="10" type="ORF">NCTC13163_00117</name>
</gene>
<dbReference type="InterPro" id="IPR047050">
    <property type="entry name" value="NGN"/>
</dbReference>
<dbReference type="GO" id="GO:0005829">
    <property type="term" value="C:cytosol"/>
    <property type="evidence" value="ECO:0007669"/>
    <property type="project" value="UniProtKB-ARBA"/>
</dbReference>
<evidence type="ECO:0000256" key="6">
    <source>
        <dbReference type="NCBIfam" id="TIGR01956"/>
    </source>
</evidence>
<dbReference type="PANTHER" id="PTHR30265:SF2">
    <property type="entry name" value="TRANSCRIPTION TERMINATION_ANTITERMINATION PROTEIN NUSG"/>
    <property type="match status" value="1"/>
</dbReference>
<dbReference type="FunFam" id="2.30.30.30:FF:000002">
    <property type="entry name" value="Transcription termination/antitermination factor NusG"/>
    <property type="match status" value="1"/>
</dbReference>
<dbReference type="InterPro" id="IPR036735">
    <property type="entry name" value="NGN_dom_sf"/>
</dbReference>
<sequence>MEKQWFVVQTYSGFENNVKENLERRIGSMNMEDKIFRVLVPTETTQEEVTLKSGEKKIKEREVKNFPGYVFVEMIMTDDSWYVVRNTPNVTGFLGSTGGGAKPIPLQPDEVTNVLSQMGLIEKKDRYNYELGDLVRVKEGAFENFEGTIDEIEADKEKLKVVVDMFGRETKIELDFEQVQKIN</sequence>
<evidence type="ECO:0000256" key="7">
    <source>
        <dbReference type="RuleBase" id="RU000538"/>
    </source>
</evidence>
<dbReference type="InterPro" id="IPR008991">
    <property type="entry name" value="Translation_prot_SH3-like_sf"/>
</dbReference>
<dbReference type="CDD" id="cd09891">
    <property type="entry name" value="NGN_Bact_1"/>
    <property type="match status" value="1"/>
</dbReference>
<keyword evidence="4 5" id="KW-0804">Transcription</keyword>
<dbReference type="GO" id="GO:0006353">
    <property type="term" value="P:DNA-templated transcription termination"/>
    <property type="evidence" value="ECO:0007669"/>
    <property type="project" value="UniProtKB-UniRule"/>
</dbReference>